<dbReference type="FunFam" id="2.60.120.260:FF:000027">
    <property type="entry name" value="Beta-glucuronidase"/>
    <property type="match status" value="1"/>
</dbReference>
<dbReference type="Pfam" id="PF00703">
    <property type="entry name" value="Glyco_hydro_2"/>
    <property type="match status" value="1"/>
</dbReference>
<dbReference type="GO" id="GO:0004566">
    <property type="term" value="F:beta-glucuronidase activity"/>
    <property type="evidence" value="ECO:0007669"/>
    <property type="project" value="UniProtKB-EC"/>
</dbReference>
<proteinExistence type="inferred from homology"/>
<dbReference type="Gene3D" id="2.60.40.10">
    <property type="entry name" value="Immunoglobulins"/>
    <property type="match status" value="1"/>
</dbReference>
<dbReference type="InterPro" id="IPR013783">
    <property type="entry name" value="Ig-like_fold"/>
</dbReference>
<dbReference type="Gene3D" id="2.60.120.260">
    <property type="entry name" value="Galactose-binding domain-like"/>
    <property type="match status" value="1"/>
</dbReference>
<dbReference type="EC" id="3.2.1.31" evidence="2"/>
<dbReference type="Pfam" id="PF02836">
    <property type="entry name" value="Glyco_hydro_2_C"/>
    <property type="match status" value="1"/>
</dbReference>
<dbReference type="SUPFAM" id="SSF49785">
    <property type="entry name" value="Galactose-binding domain-like"/>
    <property type="match status" value="1"/>
</dbReference>
<dbReference type="InterPro" id="IPR036156">
    <property type="entry name" value="Beta-gal/glucu_dom_sf"/>
</dbReference>
<dbReference type="PROSITE" id="PS00719">
    <property type="entry name" value="GLYCOSYL_HYDROL_F2_1"/>
    <property type="match status" value="1"/>
</dbReference>
<organism evidence="10 11">
    <name type="scientific">Paenibacillus oralis</name>
    <dbReference type="NCBI Taxonomy" id="2490856"/>
    <lineage>
        <taxon>Bacteria</taxon>
        <taxon>Bacillati</taxon>
        <taxon>Bacillota</taxon>
        <taxon>Bacilli</taxon>
        <taxon>Bacillales</taxon>
        <taxon>Paenibacillaceae</taxon>
        <taxon>Paenibacillus</taxon>
    </lineage>
</organism>
<name>A0A3P3U3L4_9BACL</name>
<feature type="domain" description="Glycosyl hydrolases family 2 sugar binding" evidence="9">
    <location>
        <begin position="14"/>
        <end position="182"/>
    </location>
</feature>
<dbReference type="PANTHER" id="PTHR10066:SF67">
    <property type="entry name" value="BETA-GLUCURONIDASE"/>
    <property type="match status" value="1"/>
</dbReference>
<dbReference type="PROSITE" id="PS00608">
    <property type="entry name" value="GLYCOSYL_HYDROL_F2_2"/>
    <property type="match status" value="1"/>
</dbReference>
<evidence type="ECO:0000256" key="2">
    <source>
        <dbReference type="ARBA" id="ARBA00012761"/>
    </source>
</evidence>
<dbReference type="SUPFAM" id="SSF51445">
    <property type="entry name" value="(Trans)glycosidases"/>
    <property type="match status" value="1"/>
</dbReference>
<accession>A0A3P3U3L4</accession>
<dbReference type="NCBIfam" id="NF007538">
    <property type="entry name" value="PRK10150.1"/>
    <property type="match status" value="1"/>
</dbReference>
<evidence type="ECO:0000256" key="1">
    <source>
        <dbReference type="ARBA" id="ARBA00007401"/>
    </source>
</evidence>
<evidence type="ECO:0000259" key="8">
    <source>
        <dbReference type="Pfam" id="PF02836"/>
    </source>
</evidence>
<dbReference type="RefSeq" id="WP_128632701.1">
    <property type="nucleotide sequence ID" value="NZ_RRCN01000001.1"/>
</dbReference>
<dbReference type="InterPro" id="IPR006103">
    <property type="entry name" value="Glyco_hydro_2_cat"/>
</dbReference>
<evidence type="ECO:0000256" key="5">
    <source>
        <dbReference type="ARBA" id="ARBA00023295"/>
    </source>
</evidence>
<evidence type="ECO:0000313" key="11">
    <source>
        <dbReference type="Proteomes" id="UP000267017"/>
    </source>
</evidence>
<dbReference type="Gene3D" id="3.20.20.80">
    <property type="entry name" value="Glycosidases"/>
    <property type="match status" value="1"/>
</dbReference>
<dbReference type="PANTHER" id="PTHR10066">
    <property type="entry name" value="BETA-GLUCURONIDASE"/>
    <property type="match status" value="1"/>
</dbReference>
<dbReference type="InterPro" id="IPR006104">
    <property type="entry name" value="Glyco_hydro_2_N"/>
</dbReference>
<evidence type="ECO:0000259" key="9">
    <source>
        <dbReference type="Pfam" id="PF02837"/>
    </source>
</evidence>
<sequence length="600" mass="68004">MLYPIVTASRTVIDLNGIWNFKLDPGRGLAEKWHEQPLSDTIPMAVPSSYNDAGVSAEIRHHVGWVWYEREFAVPSTLSSERIVLRFGSATHEAKVYVNGRLAARHAGGFTPFEAEINELLIAGKNRLTVAVHNVLDESTLPVGNYTEQEVEGLNKIVRNRPNFDFFNYAGLHRPVKIYTTPWVYVRDVEIVSDLRPDGSAAVHYKADIGGGTAETKVSILDEDGAVVATGEGAHGSLIVAEAKLWEPLHAYLYTLKIELRQNGETIDEYEQPFGIRTVEVKEGKFLINGKPFYFKGFGKHEDSPIHGRGFNEAANVMDFRLMKWIGANSFRTSHYPYSEELMRLADREGLVVIDEVAAVGLHLNFMAIQSGGPKRDTWKEIKTHEAHRQAIRELIARDKNHACVVMWSIANEPATAEGGAYEYFEPLFRLAKECDPQQRPVTVVTLQEGSPEHCKVSDLADVLCLNRYYGWYVEGGEWELAKAKLRQEFAGWHRRCPDKPIIMTEYGADTIAGFHDVDPVMFTEEFQVEFLRANHEVFDECGNFAGEHVWNFADFHTSQNIIRVQGNKKGVFTRDRKPKSAAHELRKRWHSIPDFDYKP</sequence>
<keyword evidence="5 6" id="KW-0326">Glycosidase</keyword>
<evidence type="ECO:0000256" key="6">
    <source>
        <dbReference type="RuleBase" id="RU361154"/>
    </source>
</evidence>
<dbReference type="Pfam" id="PF02837">
    <property type="entry name" value="Glyco_hydro_2_N"/>
    <property type="match status" value="1"/>
</dbReference>
<dbReference type="EMBL" id="RRCN01000001">
    <property type="protein sequence ID" value="RRJ64901.1"/>
    <property type="molecule type" value="Genomic_DNA"/>
</dbReference>
<gene>
    <name evidence="10" type="ORF">EHV15_19745</name>
</gene>
<dbReference type="AlphaFoldDB" id="A0A3P3U3L4"/>
<feature type="domain" description="Glycoside hydrolase family 2 catalytic" evidence="8">
    <location>
        <begin position="279"/>
        <end position="593"/>
    </location>
</feature>
<keyword evidence="4 6" id="KW-0378">Hydrolase</keyword>
<dbReference type="SUPFAM" id="SSF49303">
    <property type="entry name" value="beta-Galactosidase/glucuronidase domain"/>
    <property type="match status" value="1"/>
</dbReference>
<dbReference type="FunFam" id="3.20.20.80:FF:000080">
    <property type="entry name" value="Beta-glucuronidase UidA"/>
    <property type="match status" value="1"/>
</dbReference>
<keyword evidence="11" id="KW-1185">Reference proteome</keyword>
<dbReference type="InterPro" id="IPR008979">
    <property type="entry name" value="Galactose-bd-like_sf"/>
</dbReference>
<dbReference type="InterPro" id="IPR006102">
    <property type="entry name" value="Ig-like_GH2"/>
</dbReference>
<evidence type="ECO:0000256" key="4">
    <source>
        <dbReference type="ARBA" id="ARBA00022801"/>
    </source>
</evidence>
<evidence type="ECO:0000313" key="10">
    <source>
        <dbReference type="EMBL" id="RRJ64901.1"/>
    </source>
</evidence>
<dbReference type="InterPro" id="IPR017853">
    <property type="entry name" value="GH"/>
</dbReference>
<feature type="domain" description="Glycoside hydrolase family 2 immunoglobulin-like beta-sandwich" evidence="7">
    <location>
        <begin position="184"/>
        <end position="277"/>
    </location>
</feature>
<dbReference type="InterPro" id="IPR006101">
    <property type="entry name" value="Glyco_hydro_2"/>
</dbReference>
<reference evidence="10 11" key="1">
    <citation type="submission" date="2018-11" db="EMBL/GenBank/DDBJ databases">
        <title>Genome sequencing of Paenibacillus sp. KCOM 3021 (= ChDC PVNT-B20).</title>
        <authorList>
            <person name="Kook J.-K."/>
            <person name="Park S.-N."/>
            <person name="Lim Y.K."/>
        </authorList>
    </citation>
    <scope>NUCLEOTIDE SEQUENCE [LARGE SCALE GENOMIC DNA]</scope>
    <source>
        <strain evidence="10 11">KCOM 3021</strain>
    </source>
</reference>
<dbReference type="GO" id="GO:0019391">
    <property type="term" value="P:glucuronoside catabolic process"/>
    <property type="evidence" value="ECO:0007669"/>
    <property type="project" value="TreeGrafter"/>
</dbReference>
<dbReference type="GO" id="GO:0030246">
    <property type="term" value="F:carbohydrate binding"/>
    <property type="evidence" value="ECO:0007669"/>
    <property type="project" value="TreeGrafter"/>
</dbReference>
<evidence type="ECO:0000259" key="7">
    <source>
        <dbReference type="Pfam" id="PF00703"/>
    </source>
</evidence>
<dbReference type="InterPro" id="IPR023230">
    <property type="entry name" value="Glyco_hydro_2_CS"/>
</dbReference>
<evidence type="ECO:0000256" key="3">
    <source>
        <dbReference type="ARBA" id="ARBA00016205"/>
    </source>
</evidence>
<dbReference type="OrthoDB" id="9762066at2"/>
<protein>
    <recommendedName>
        <fullName evidence="3">Beta-glucuronidase</fullName>
        <ecNumber evidence="2">3.2.1.31</ecNumber>
    </recommendedName>
</protein>
<comment type="similarity">
    <text evidence="1 6">Belongs to the glycosyl hydrolase 2 family.</text>
</comment>
<dbReference type="PRINTS" id="PR00132">
    <property type="entry name" value="GLHYDRLASE2"/>
</dbReference>
<comment type="caution">
    <text evidence="10">The sequence shown here is derived from an EMBL/GenBank/DDBJ whole genome shotgun (WGS) entry which is preliminary data.</text>
</comment>
<dbReference type="GO" id="GO:0005975">
    <property type="term" value="P:carbohydrate metabolic process"/>
    <property type="evidence" value="ECO:0007669"/>
    <property type="project" value="InterPro"/>
</dbReference>
<dbReference type="InterPro" id="IPR023232">
    <property type="entry name" value="Glyco_hydro_2_AS"/>
</dbReference>
<dbReference type="Proteomes" id="UP000267017">
    <property type="component" value="Unassembled WGS sequence"/>
</dbReference>